<keyword evidence="3" id="KW-1185">Reference proteome</keyword>
<protein>
    <submittedName>
        <fullName evidence="2">Uncharacterized protein</fullName>
    </submittedName>
</protein>
<proteinExistence type="predicted"/>
<feature type="region of interest" description="Disordered" evidence="1">
    <location>
        <begin position="1"/>
        <end position="67"/>
    </location>
</feature>
<feature type="compositionally biased region" description="Basic and acidic residues" evidence="1">
    <location>
        <begin position="10"/>
        <end position="21"/>
    </location>
</feature>
<name>A0A9Q3BRE8_9BASI</name>
<dbReference type="EMBL" id="AVOT02002219">
    <property type="protein sequence ID" value="MBW0469547.1"/>
    <property type="molecule type" value="Genomic_DNA"/>
</dbReference>
<gene>
    <name evidence="2" type="ORF">O181_009262</name>
</gene>
<evidence type="ECO:0000256" key="1">
    <source>
        <dbReference type="SAM" id="MobiDB-lite"/>
    </source>
</evidence>
<sequence>MANQSPDSQLSRHESFERLVAHENQSNHSEIEATPGNEVNDLYTQSTSPCEEGTIQTSSQKCKRHTREEAKIHWQEIEQQQKEKRQRKMNECIMAEASQIQKSAH</sequence>
<reference evidence="2" key="1">
    <citation type="submission" date="2021-03" db="EMBL/GenBank/DDBJ databases">
        <title>Draft genome sequence of rust myrtle Austropuccinia psidii MF-1, a brazilian biotype.</title>
        <authorList>
            <person name="Quecine M.C."/>
            <person name="Pachon D.M.R."/>
            <person name="Bonatelli M.L."/>
            <person name="Correr F.H."/>
            <person name="Franceschini L.M."/>
            <person name="Leite T.F."/>
            <person name="Margarido G.R.A."/>
            <person name="Almeida C.A."/>
            <person name="Ferrarezi J.A."/>
            <person name="Labate C.A."/>
        </authorList>
    </citation>
    <scope>NUCLEOTIDE SEQUENCE</scope>
    <source>
        <strain evidence="2">MF-1</strain>
    </source>
</reference>
<dbReference type="AlphaFoldDB" id="A0A9Q3BRE8"/>
<feature type="compositionally biased region" description="Polar residues" evidence="1">
    <location>
        <begin position="42"/>
        <end position="60"/>
    </location>
</feature>
<accession>A0A9Q3BRE8</accession>
<comment type="caution">
    <text evidence="2">The sequence shown here is derived from an EMBL/GenBank/DDBJ whole genome shotgun (WGS) entry which is preliminary data.</text>
</comment>
<dbReference type="Proteomes" id="UP000765509">
    <property type="component" value="Unassembled WGS sequence"/>
</dbReference>
<evidence type="ECO:0000313" key="2">
    <source>
        <dbReference type="EMBL" id="MBW0469547.1"/>
    </source>
</evidence>
<organism evidence="2 3">
    <name type="scientific">Austropuccinia psidii MF-1</name>
    <dbReference type="NCBI Taxonomy" id="1389203"/>
    <lineage>
        <taxon>Eukaryota</taxon>
        <taxon>Fungi</taxon>
        <taxon>Dikarya</taxon>
        <taxon>Basidiomycota</taxon>
        <taxon>Pucciniomycotina</taxon>
        <taxon>Pucciniomycetes</taxon>
        <taxon>Pucciniales</taxon>
        <taxon>Sphaerophragmiaceae</taxon>
        <taxon>Austropuccinia</taxon>
    </lineage>
</organism>
<evidence type="ECO:0000313" key="3">
    <source>
        <dbReference type="Proteomes" id="UP000765509"/>
    </source>
</evidence>